<proteinExistence type="predicted"/>
<dbReference type="AlphaFoldDB" id="A0AAW2C117"/>
<dbReference type="Proteomes" id="UP001459277">
    <property type="component" value="Unassembled WGS sequence"/>
</dbReference>
<comment type="caution">
    <text evidence="1">The sequence shown here is derived from an EMBL/GenBank/DDBJ whole genome shotgun (WGS) entry which is preliminary data.</text>
</comment>
<gene>
    <name evidence="1" type="ORF">SO802_026393</name>
</gene>
<reference evidence="1 2" key="1">
    <citation type="submission" date="2024-01" db="EMBL/GenBank/DDBJ databases">
        <title>A telomere-to-telomere, gap-free genome of sweet tea (Lithocarpus litseifolius).</title>
        <authorList>
            <person name="Zhou J."/>
        </authorList>
    </citation>
    <scope>NUCLEOTIDE SEQUENCE [LARGE SCALE GENOMIC DNA]</scope>
    <source>
        <strain evidence="1">Zhou-2022a</strain>
        <tissue evidence="1">Leaf</tissue>
    </source>
</reference>
<keyword evidence="2" id="KW-1185">Reference proteome</keyword>
<dbReference type="EMBL" id="JAZDWU010000009">
    <property type="protein sequence ID" value="KAK9991408.1"/>
    <property type="molecule type" value="Genomic_DNA"/>
</dbReference>
<sequence>MTMALKEYTAMTKERYSGKLGRSSGTSEQFAQSSVRGNPCSLGKAIELLNKYEDLNNKAYVKISKALQQKDNRVVFMGMPKHRRKSWMGDILNPEED</sequence>
<evidence type="ECO:0000313" key="1">
    <source>
        <dbReference type="EMBL" id="KAK9991408.1"/>
    </source>
</evidence>
<evidence type="ECO:0000313" key="2">
    <source>
        <dbReference type="Proteomes" id="UP001459277"/>
    </source>
</evidence>
<accession>A0AAW2C117</accession>
<protein>
    <submittedName>
        <fullName evidence="1">Uncharacterized protein</fullName>
    </submittedName>
</protein>
<organism evidence="1 2">
    <name type="scientific">Lithocarpus litseifolius</name>
    <dbReference type="NCBI Taxonomy" id="425828"/>
    <lineage>
        <taxon>Eukaryota</taxon>
        <taxon>Viridiplantae</taxon>
        <taxon>Streptophyta</taxon>
        <taxon>Embryophyta</taxon>
        <taxon>Tracheophyta</taxon>
        <taxon>Spermatophyta</taxon>
        <taxon>Magnoliopsida</taxon>
        <taxon>eudicotyledons</taxon>
        <taxon>Gunneridae</taxon>
        <taxon>Pentapetalae</taxon>
        <taxon>rosids</taxon>
        <taxon>fabids</taxon>
        <taxon>Fagales</taxon>
        <taxon>Fagaceae</taxon>
        <taxon>Lithocarpus</taxon>
    </lineage>
</organism>
<name>A0AAW2C117_9ROSI</name>